<proteinExistence type="predicted"/>
<dbReference type="Proteomes" id="UP000823775">
    <property type="component" value="Unassembled WGS sequence"/>
</dbReference>
<feature type="non-terminal residue" evidence="2">
    <location>
        <position position="52"/>
    </location>
</feature>
<comment type="caution">
    <text evidence="2">The sequence shown here is derived from an EMBL/GenBank/DDBJ whole genome shotgun (WGS) entry which is preliminary data.</text>
</comment>
<protein>
    <submittedName>
        <fullName evidence="2">Uncharacterized protein</fullName>
    </submittedName>
</protein>
<keyword evidence="3" id="KW-1185">Reference proteome</keyword>
<reference evidence="2 3" key="1">
    <citation type="journal article" date="2021" name="BMC Genomics">
        <title>Datura genome reveals duplications of psychoactive alkaloid biosynthetic genes and high mutation rate following tissue culture.</title>
        <authorList>
            <person name="Rajewski A."/>
            <person name="Carter-House D."/>
            <person name="Stajich J."/>
            <person name="Litt A."/>
        </authorList>
    </citation>
    <scope>NUCLEOTIDE SEQUENCE [LARGE SCALE GENOMIC DNA]</scope>
    <source>
        <strain evidence="2">AR-01</strain>
    </source>
</reference>
<gene>
    <name evidence="2" type="ORF">HAX54_023339</name>
</gene>
<dbReference type="EMBL" id="JACEIK010028323">
    <property type="protein sequence ID" value="MCE5166645.1"/>
    <property type="molecule type" value="Genomic_DNA"/>
</dbReference>
<name>A0ABS8Y7H2_DATST</name>
<accession>A0ABS8Y7H2</accession>
<evidence type="ECO:0000256" key="1">
    <source>
        <dbReference type="SAM" id="MobiDB-lite"/>
    </source>
</evidence>
<organism evidence="2 3">
    <name type="scientific">Datura stramonium</name>
    <name type="common">Jimsonweed</name>
    <name type="synonym">Common thornapple</name>
    <dbReference type="NCBI Taxonomy" id="4076"/>
    <lineage>
        <taxon>Eukaryota</taxon>
        <taxon>Viridiplantae</taxon>
        <taxon>Streptophyta</taxon>
        <taxon>Embryophyta</taxon>
        <taxon>Tracheophyta</taxon>
        <taxon>Spermatophyta</taxon>
        <taxon>Magnoliopsida</taxon>
        <taxon>eudicotyledons</taxon>
        <taxon>Gunneridae</taxon>
        <taxon>Pentapetalae</taxon>
        <taxon>asterids</taxon>
        <taxon>lamiids</taxon>
        <taxon>Solanales</taxon>
        <taxon>Solanaceae</taxon>
        <taxon>Solanoideae</taxon>
        <taxon>Datureae</taxon>
        <taxon>Datura</taxon>
    </lineage>
</organism>
<evidence type="ECO:0000313" key="3">
    <source>
        <dbReference type="Proteomes" id="UP000823775"/>
    </source>
</evidence>
<sequence length="52" mass="5884">MGFIPSGEFGSQELKEWGSFEWDNSEATKTTCRDQIADVDATQGQRDLNEEE</sequence>
<feature type="region of interest" description="Disordered" evidence="1">
    <location>
        <begin position="26"/>
        <end position="52"/>
    </location>
</feature>
<evidence type="ECO:0000313" key="2">
    <source>
        <dbReference type="EMBL" id="MCE5166645.1"/>
    </source>
</evidence>